<comment type="caution">
    <text evidence="2">The sequence shown here is derived from an EMBL/GenBank/DDBJ whole genome shotgun (WGS) entry which is preliminary data.</text>
</comment>
<keyword evidence="3" id="KW-1185">Reference proteome</keyword>
<proteinExistence type="predicted"/>
<accession>A0A2A4FYZ2</accession>
<reference evidence="2 3" key="1">
    <citation type="submission" date="2017-09" db="EMBL/GenBank/DDBJ databases">
        <title>The Catabolism of 3,6-Dichlorosalicylic acid is Initiated by the Cytochrome P450 Monooxygenase DsmABC in Rhizorhabdus dicambivorans Ndbn-20.</title>
        <authorList>
            <person name="Na L."/>
        </authorList>
    </citation>
    <scope>NUCLEOTIDE SEQUENCE [LARGE SCALE GENOMIC DNA]</scope>
    <source>
        <strain evidence="2 3">Ndbn-20m</strain>
    </source>
</reference>
<keyword evidence="1" id="KW-1277">Toxin-antitoxin system</keyword>
<gene>
    <name evidence="2" type="ORF">COO09_03820</name>
</gene>
<evidence type="ECO:0000313" key="3">
    <source>
        <dbReference type="Proteomes" id="UP000218934"/>
    </source>
</evidence>
<dbReference type="Gene3D" id="3.30.2310.20">
    <property type="entry name" value="RelE-like"/>
    <property type="match status" value="1"/>
</dbReference>
<dbReference type="EMBL" id="NWUF01000003">
    <property type="protein sequence ID" value="PCE43446.1"/>
    <property type="molecule type" value="Genomic_DNA"/>
</dbReference>
<dbReference type="AlphaFoldDB" id="A0A2A4FYZ2"/>
<dbReference type="InterPro" id="IPR007712">
    <property type="entry name" value="RelE/ParE_toxin"/>
</dbReference>
<dbReference type="InterPro" id="IPR035093">
    <property type="entry name" value="RelE/ParE_toxin_dom_sf"/>
</dbReference>
<evidence type="ECO:0000256" key="1">
    <source>
        <dbReference type="ARBA" id="ARBA00022649"/>
    </source>
</evidence>
<dbReference type="KEGG" id="rdi:CMV14_01500"/>
<name>A0A2A4FYZ2_9SPHN</name>
<sequence length="117" mass="13589">MAEKAQVRLTVRAQRDLSAIYRRRLAQRGPDGPDGAEALLGQIMRAIEQLAEWPTRGPIPPELEAIGHRKYRQLSLPPFRLIYRLQEEGDMRYVTVVVVADARRDFRALLEERLIRR</sequence>
<protein>
    <submittedName>
        <fullName evidence="2">Type II toxin-antitoxin system RelE/ParE family toxin</fullName>
    </submittedName>
</protein>
<organism evidence="2 3">
    <name type="scientific">Rhizorhabdus dicambivorans</name>
    <dbReference type="NCBI Taxonomy" id="1850238"/>
    <lineage>
        <taxon>Bacteria</taxon>
        <taxon>Pseudomonadati</taxon>
        <taxon>Pseudomonadota</taxon>
        <taxon>Alphaproteobacteria</taxon>
        <taxon>Sphingomonadales</taxon>
        <taxon>Sphingomonadaceae</taxon>
        <taxon>Rhizorhabdus</taxon>
    </lineage>
</organism>
<dbReference type="RefSeq" id="WP_066959898.1">
    <property type="nucleotide sequence ID" value="NZ_CP023449.1"/>
</dbReference>
<dbReference type="Proteomes" id="UP000218934">
    <property type="component" value="Unassembled WGS sequence"/>
</dbReference>
<dbReference type="Pfam" id="PF05016">
    <property type="entry name" value="ParE_toxin"/>
    <property type="match status" value="1"/>
</dbReference>
<dbReference type="OrthoDB" id="9798046at2"/>
<evidence type="ECO:0000313" key="2">
    <source>
        <dbReference type="EMBL" id="PCE43446.1"/>
    </source>
</evidence>